<dbReference type="SUPFAM" id="SSF50249">
    <property type="entry name" value="Nucleic acid-binding proteins"/>
    <property type="match status" value="1"/>
</dbReference>
<dbReference type="InterPro" id="IPR002059">
    <property type="entry name" value="CSP_DNA-bd"/>
</dbReference>
<evidence type="ECO:0000259" key="1">
    <source>
        <dbReference type="PROSITE" id="PS51857"/>
    </source>
</evidence>
<dbReference type="Pfam" id="PF02482">
    <property type="entry name" value="Ribosomal_S30AE"/>
    <property type="match status" value="1"/>
</dbReference>
<evidence type="ECO:0000313" key="2">
    <source>
        <dbReference type="EMBL" id="OAP35625.1"/>
    </source>
</evidence>
<dbReference type="RefSeq" id="WP_014857866.1">
    <property type="nucleotide sequence ID" value="NZ_LPUX01000066.1"/>
</dbReference>
<dbReference type="STRING" id="1472378.AU381_11995"/>
<dbReference type="InterPro" id="IPR012340">
    <property type="entry name" value="NA-bd_OB-fold"/>
</dbReference>
<sequence length="183" mass="20840">MEIIPQIRFRGMEPSASVEAAVRERIARLERFHKRITSCNVIVEAPHRHGRKGSIYHVRVDITVPGREIVVGREREENHAHEDVLVAIRDSFNAAQRRLEDAVREMSGYRVKPHPETLHGEVARLVPEEGFGFITTADGREFFFRREGMGSDDQWKQLKVGTEVRFAEHEGEKGPYASGVSIA</sequence>
<name>A0A178XM15_9HYPH</name>
<dbReference type="SUPFAM" id="SSF69754">
    <property type="entry name" value="Ribosome binding protein Y (YfiA homologue)"/>
    <property type="match status" value="1"/>
</dbReference>
<dbReference type="AlphaFoldDB" id="A0A178XM15"/>
<evidence type="ECO:0000313" key="3">
    <source>
        <dbReference type="Proteomes" id="UP000094025"/>
    </source>
</evidence>
<dbReference type="Proteomes" id="UP000094025">
    <property type="component" value="Unassembled WGS sequence"/>
</dbReference>
<comment type="caution">
    <text evidence="2">The sequence shown here is derived from an EMBL/GenBank/DDBJ whole genome shotgun (WGS) entry which is preliminary data.</text>
</comment>
<feature type="domain" description="CSD" evidence="1">
    <location>
        <begin position="117"/>
        <end position="182"/>
    </location>
</feature>
<organism evidence="2 3">
    <name type="scientific">Sinorhizobium glycinis</name>
    <dbReference type="NCBI Taxonomy" id="1472378"/>
    <lineage>
        <taxon>Bacteria</taxon>
        <taxon>Pseudomonadati</taxon>
        <taxon>Pseudomonadota</taxon>
        <taxon>Alphaproteobacteria</taxon>
        <taxon>Hyphomicrobiales</taxon>
        <taxon>Rhizobiaceae</taxon>
        <taxon>Sinorhizobium/Ensifer group</taxon>
        <taxon>Sinorhizobium</taxon>
    </lineage>
</organism>
<proteinExistence type="predicted"/>
<dbReference type="Gene3D" id="3.30.160.100">
    <property type="entry name" value="Ribosome hibernation promotion factor-like"/>
    <property type="match status" value="1"/>
</dbReference>
<gene>
    <name evidence="2" type="ORF">AU381_11995</name>
</gene>
<accession>A0A178XM15</accession>
<protein>
    <submittedName>
        <fullName evidence="2">Ribosomal subunit interface protein</fullName>
    </submittedName>
</protein>
<dbReference type="InterPro" id="IPR036567">
    <property type="entry name" value="RHF-like"/>
</dbReference>
<dbReference type="PROSITE" id="PS51857">
    <property type="entry name" value="CSD_2"/>
    <property type="match status" value="1"/>
</dbReference>
<dbReference type="OrthoDB" id="9782252at2"/>
<dbReference type="EMBL" id="LPUX01000066">
    <property type="protein sequence ID" value="OAP35625.1"/>
    <property type="molecule type" value="Genomic_DNA"/>
</dbReference>
<keyword evidence="3" id="KW-1185">Reference proteome</keyword>
<dbReference type="Pfam" id="PF00313">
    <property type="entry name" value="CSD"/>
    <property type="match status" value="1"/>
</dbReference>
<dbReference type="Gene3D" id="2.40.50.140">
    <property type="entry name" value="Nucleic acid-binding proteins"/>
    <property type="match status" value="1"/>
</dbReference>
<dbReference type="InterPro" id="IPR003489">
    <property type="entry name" value="RHF/RaiA"/>
</dbReference>
<reference evidence="2 3" key="1">
    <citation type="journal article" date="2016" name="Int. J. Syst. Evol. Microbiol.">
        <title>Ensifer glycinis sp. nov., an novel rhizobial species associated with Glycine spp.</title>
        <authorList>
            <person name="Yan H."/>
            <person name="Yan J."/>
            <person name="Sui X.H."/>
            <person name="Wang E.T."/>
            <person name="Chen W.X."/>
            <person name="Zhang X.X."/>
            <person name="Chen W.F."/>
        </authorList>
    </citation>
    <scope>NUCLEOTIDE SEQUENCE [LARGE SCALE GENOMIC DNA]</scope>
    <source>
        <strain evidence="2 3">CCBAU 23380</strain>
    </source>
</reference>
<dbReference type="GO" id="GO:0003676">
    <property type="term" value="F:nucleic acid binding"/>
    <property type="evidence" value="ECO:0007669"/>
    <property type="project" value="InterPro"/>
</dbReference>